<keyword evidence="4" id="KW-0963">Cytoplasm</keyword>
<dbReference type="PROSITE" id="PS50075">
    <property type="entry name" value="CARRIER"/>
    <property type="match status" value="3"/>
</dbReference>
<evidence type="ECO:0000259" key="8">
    <source>
        <dbReference type="PROSITE" id="PS50075"/>
    </source>
</evidence>
<dbReference type="Pfam" id="PF22336">
    <property type="entry name" value="RhiE-like_linker"/>
    <property type="match status" value="2"/>
</dbReference>
<dbReference type="InterPro" id="IPR057326">
    <property type="entry name" value="KR_dom"/>
</dbReference>
<dbReference type="SUPFAM" id="SSF53901">
    <property type="entry name" value="Thiolase-like"/>
    <property type="match status" value="4"/>
</dbReference>
<dbReference type="SMART" id="SM01294">
    <property type="entry name" value="PKS_PP_betabranch"/>
    <property type="match status" value="2"/>
</dbReference>
<dbReference type="InterPro" id="IPR020841">
    <property type="entry name" value="PKS_Beta-ketoAc_synthase_dom"/>
</dbReference>
<evidence type="ECO:0000256" key="1">
    <source>
        <dbReference type="ARBA" id="ARBA00004496"/>
    </source>
</evidence>
<evidence type="ECO:0000256" key="7">
    <source>
        <dbReference type="ARBA" id="ARBA00022737"/>
    </source>
</evidence>
<dbReference type="InterPro" id="IPR016039">
    <property type="entry name" value="Thiolase-like"/>
</dbReference>
<dbReference type="EMBL" id="JAWONS010000329">
    <property type="protein sequence ID" value="MDW2800658.1"/>
    <property type="molecule type" value="Genomic_DNA"/>
</dbReference>
<dbReference type="InterPro" id="IPR020806">
    <property type="entry name" value="PKS_PP-bd"/>
</dbReference>
<dbReference type="PROSITE" id="PS52004">
    <property type="entry name" value="KS3_2"/>
    <property type="match status" value="4"/>
</dbReference>
<dbReference type="Pfam" id="PF00109">
    <property type="entry name" value="ketoacyl-synt"/>
    <property type="match status" value="4"/>
</dbReference>
<comment type="caution">
    <text evidence="10">The sequence shown here is derived from an EMBL/GenBank/DDBJ whole genome shotgun (WGS) entry which is preliminary data.</text>
</comment>
<dbReference type="Pfam" id="PF02801">
    <property type="entry name" value="Ketoacyl-synt_C"/>
    <property type="match status" value="4"/>
</dbReference>
<dbReference type="SMART" id="SM00823">
    <property type="entry name" value="PKS_PP"/>
    <property type="match status" value="4"/>
</dbReference>
<evidence type="ECO:0000256" key="5">
    <source>
        <dbReference type="ARBA" id="ARBA00022553"/>
    </source>
</evidence>
<dbReference type="InterPro" id="IPR009081">
    <property type="entry name" value="PP-bd_ACP"/>
</dbReference>
<dbReference type="CDD" id="cd00833">
    <property type="entry name" value="PKS"/>
    <property type="match status" value="4"/>
</dbReference>
<dbReference type="SUPFAM" id="SSF47336">
    <property type="entry name" value="ACP-like"/>
    <property type="match status" value="4"/>
</dbReference>
<dbReference type="InterPro" id="IPR014031">
    <property type="entry name" value="Ketoacyl_synth_C"/>
</dbReference>
<feature type="domain" description="Carrier" evidence="8">
    <location>
        <begin position="790"/>
        <end position="867"/>
    </location>
</feature>
<proteinExistence type="predicted"/>
<reference evidence="10 11" key="1">
    <citation type="submission" date="2023-10" db="EMBL/GenBank/DDBJ databases">
        <title>A novel Glycoside Hydrolase 43-Like Enzyme from Clostrdium boliviensis is an Endo-xylanase, and a Candidate for Xylooligosaccharides Production from Different Xylan Substrates.</title>
        <authorList>
            <person name="Alvarez M.T."/>
            <person name="Rocabado-Villegas L.R."/>
            <person name="Salas-Veizaga D.M."/>
            <person name="Linares-Pasten J.A."/>
            <person name="Gudmundsdottir E.E."/>
            <person name="Hreggvidsson G.O."/>
            <person name="Adlercreutz P."/>
            <person name="Nordberg Karlsson E."/>
        </authorList>
    </citation>
    <scope>NUCLEOTIDE SEQUENCE [LARGE SCALE GENOMIC DNA]</scope>
    <source>
        <strain evidence="10 11">E-1</strain>
    </source>
</reference>
<dbReference type="PROSITE" id="PS00606">
    <property type="entry name" value="KS3_1"/>
    <property type="match status" value="3"/>
</dbReference>
<dbReference type="Gene3D" id="3.40.47.10">
    <property type="match status" value="4"/>
</dbReference>
<dbReference type="Pfam" id="PF21394">
    <property type="entry name" value="Beta-ketacyl_N"/>
    <property type="match status" value="1"/>
</dbReference>
<dbReference type="CDD" id="cd08953">
    <property type="entry name" value="KR_2_SDR_x"/>
    <property type="match status" value="1"/>
</dbReference>
<keyword evidence="3" id="KW-0596">Phosphopantetheine</keyword>
<dbReference type="RefSeq" id="WP_318066821.1">
    <property type="nucleotide sequence ID" value="NZ_JAWONS010000329.1"/>
</dbReference>
<dbReference type="SUPFAM" id="SSF51735">
    <property type="entry name" value="NAD(P)-binding Rossmann-fold domains"/>
    <property type="match status" value="1"/>
</dbReference>
<evidence type="ECO:0000256" key="2">
    <source>
        <dbReference type="ARBA" id="ARBA00004792"/>
    </source>
</evidence>
<protein>
    <submittedName>
        <fullName evidence="10">SDR family NAD(P)-dependent oxidoreductase</fullName>
    </submittedName>
</protein>
<organism evidence="10 11">
    <name type="scientific">Clostridium boliviensis</name>
    <dbReference type="NCBI Taxonomy" id="318465"/>
    <lineage>
        <taxon>Bacteria</taxon>
        <taxon>Bacillati</taxon>
        <taxon>Bacillota</taxon>
        <taxon>Clostridia</taxon>
        <taxon>Eubacteriales</taxon>
        <taxon>Clostridiaceae</taxon>
        <taxon>Clostridium</taxon>
    </lineage>
</organism>
<keyword evidence="5" id="KW-0597">Phosphoprotein</keyword>
<dbReference type="SMART" id="SM00825">
    <property type="entry name" value="PKS_KS"/>
    <property type="match status" value="4"/>
</dbReference>
<dbReference type="Pfam" id="PF00550">
    <property type="entry name" value="PP-binding"/>
    <property type="match status" value="5"/>
</dbReference>
<comment type="subcellular location">
    <subcellularLocation>
        <location evidence="1">Cytoplasm</location>
    </subcellularLocation>
</comment>
<dbReference type="InterPro" id="IPR013968">
    <property type="entry name" value="PKS_KR"/>
</dbReference>
<dbReference type="InterPro" id="IPR050091">
    <property type="entry name" value="PKS_NRPS_Biosynth_Enz"/>
</dbReference>
<sequence length="3333" mass="369678">MYSYQEIYQKTRQSAAEVLCMNEQDINNDKRLPELGMDSIIGVELIVRLNRFFGCHLEKNVIYEYPTINKLVKFIESQINHSISSDSAEPLKALSDDGYFQQLKEKGQNSPEWSKVMEAITKIFGSVPDDILMRFSNLSDLADYLSGRNETYPEPQAADKFIEKKVVLKKNHIFREEHLETSQDIAVVGISGRYPQSEHLDSFWNHLLQGDSLISEIPPERWDWKEYEAESGSKWGGFIKNIDQFDPLFFHISPREAVQMDPQIRLLLETIWETLEDSGNTREGLKKNGRTGLFVGCIYQHYHLLNRARCANQLFTDSYWSLVNRCSHFFNFQGPSVAVDTACSSSMTAIHMACESIRRGECSAAVAGGVNLSLHPQKYIALKQFQMLSGEERSCTWGNGNGYVPGEGVGTVLLKPLETAIRDQDHIYGIIKSSSINHGGTTDGFTVPNGTAQQELMEQTLKKAHVLPETISYIETSTVGLPEADKQELDTLLEVFRNKQKTCAVGCVKANTGHLEAASGISQLTKVLLQLKHKTLVPVINTEGAYDKITAENSPFFFAKQAEKWQKTAVNVPLRAMINSFGAGGANACLLLEEYEPVSRRSGGEYSTPETGAKDRQMLVILSGHSKECLKQQAAGLLSFLPKCTDIEGLAYTLQIGREAMESRLAMLCSDEQELKRHLKAFLSETEAGGAGWCTGQIPEEEGEQPADSLDQAAAIAVREKDYIKIMELWTGGAKVDWTALYTRQPYKISLPSSPFCRKRYWLEVETKEIPLAVPKSENVRQESVVSTEPQSDKLEEIIVNTLADLLEVDSGQISHRKKFRDLGLNSVLATEFAEHLDRKLGIYVNPVAIFNYPTVEKLTGHLAGEPVHIGNQENISRFSDSVEKCSGNHGKSDEAVAVIGMSCCFPGAENLEEFWQNLMQGRDSITKIPDNRPGWQHGSDRSLYQWGGFLADPNNFDVQYFGIPKSESDKMDPQQKFILEQTRHALDHAGYTASDISGSNWGVFIGAGSGDFNRYRPSHELDAFTMLGESNAVTAGRISYFYDLHGPCLTIDTACSSSLTALHQAVNSIHTGESTAAIIGGVCILSTQAMHVMTEHAGMLSADGKLRAFDQNANGFVPSEGAGVIIIKSLERAVKDGDHIYGVIKGTAVNQDGQTNGITAPNGKAQYDLISGLYQRIGLDPQQVGYIEAHGTGTRLGDPIEINALAEVFHSQRKGTKSCAIGSVKTNIGHSLTSAGMAGLIKTILCIYHKKLVPSLHFEQPNEFINFEESPFYVNTCCQDWQTQAGQPRIAGVSSFGFSGTNAHVVVTEYDGKSEDTSFLPQQPQEDKEDQLLSYLKDTFQKVTGFDMEKIDIHEPFDNHGIHSLVSKEIISCLEKDFGPLPATLLFEHFTLSDLKDYLIKQYQHHVPQVSDHDRGVAEDNDIAVIGMAGRYPQADDLDEFWNNLKNGSDCIEEIPLTRWDHTRYYDPDPTLSGEGKIYSKWGGFLKGVDQFDPLFFRLSHREAEQMDPQERLFLETAWEALVNAGCSGQRLKQLKRRVGVFAGVTSHTYQYLGKDTADEKLWPDSSAWSVANRVSYLMDFQGPSMPVDTACSSSLTAVHLACESLKKGSCDAALAGGVNLYLHPSKFIQMSQARILSPTGKTRSFGAGSDGTVPGEGVGVIVLKRLKDAVENKDYIYGVIKGSAIGHGGRTSGYTVPNPAAQSDLIEQVMKESRIDPESIGYVEAHATGTSLGDPIEVAGLTNAYRKYTGQRQFCAIGSVKSNIGHLEAAAGIAGVTKILLQFQHKKLVPSLYAEVENPDISFSQTPFYVQKKYQNWNSLKSPLRAAAISSFGAGGSNAHMILQEYPEQQNAMSLSEHPNVVVLSADNENVLKRYAGRLLTYLTKETEQNSRQQFTSMLAEIIGETLGIDETPDYDEDLSEYGLELTELSEIAAKAAAKSGVDVTLEVLLRQKTIRQIMRKIFGNADDQKRTLAVSLDSLAYTLQTGRNELAERISFTANNIDEVCDKLKQYCEGKKKIPGFYQSDGVIKRKAASAVLACSLENNADLDCLAAQWAAGGKIRWEELYGLHTPHVIPLPACPFERERCWITADEPQESASTAVEPQLKRGIVFKNFWQKDIGEVLDEAPLTGRKIGYFGFADEMTQKILSANNDVTFMDSRPDDFFSWLKQSETLPDYIVINARSFDLPQSETGISDILNNSFFLLLQLTQILMQARKKHQIKIIYHYETNSEISPFHEAISGFAKTLKQEHPDIALISVITEHGTNSGLQLIREISADHGCGDEIQYKNGQRYVKKLTFYDFDQNGFDFEDLKEQGVYLITGGLGGLGRIFGQWFVSQKPLHLILSGRADLIQADLKKLDTMKKDPDSSVTYIKADLSRKEQVFDLIRQIRVKFGKINGILHCAGCNRDSYILKKDFSDAETVFAAKINGTIWLDQATRQDELDFFVMFSSTAGIWGNPGQSDYAYANRFMDSFAYLREALGRSGKSLSVQWPLWKDGGMKISDRELQMVRNKTGIDPLDSESGKAFFVHALNSRDCNIGLVWGDHDKLEGMLKADNNQPLNNRDNGPVLEVLEPDLGRLQKQAMKYLKDILSAITKTPAERMKEDMSFESYGLNSLMIVEMTEKMAKVLGKIPVTLLYEYENLEALSFYLAENYSSQLKGLLNMEDQPPKQQLFSGMPDQAVENSIPICHRLSKEEKEIAIIGIAGTYPMAENLDEFWDNLAAGKDCISEIPPDRWDNSIYFDPQKGREGKYYSKWGGFINGVGDFDPSFFQISPKDAELTDPQERLFLKTAWHTIENAGYTRNQLSSLKTGVFVGVSYGEYQLLNAEKWSGRMKQAVSSSYSSIANRVSYLLNFTGPSIAVDTMCSSSLTAIHLACQSIRSGECEAALAGGVNLNLHPNKYLQLSQGEFLSTDGRCRSFGEGGDGYVPGEGVGAVLLKPLDKAIGDGDNIYGIIKSSAVNHGGKTNGYTVPNAGKQAEVIAQAVEQSGCEPSTISYIEAHGTGTALGDPIEIAGLLKAFGRKKGKPGSCAVGSVKSNIGHLEGAAGIAGLTKILLQMKYKKLVPSINSNPVNQKIDFSSTPLYLQQTLSPWEPDYVPRRAGISSFGAGGSNAHMIIEEYSGSQPPKRSGTENGIFILSAKNQQRLKEYAASTIAYLKKHPDVNFYDFIYTMQTGREAMDERLGFAAETAADVSRLLSSYLLAPETLPEGICHGNRKKNKNSDFNIQEIEEMIERFMISHDYQGLLQLWAQGAEINWKLLYQNETPHKIEAPVYPFLKQKYWLAPLTEDTALKPVDELTDEPLISILNRLANEEISLNQAKQFMEEEYNG</sequence>
<dbReference type="Gene3D" id="3.30.70.3290">
    <property type="match status" value="1"/>
</dbReference>
<dbReference type="InterPro" id="IPR014030">
    <property type="entry name" value="Ketoacyl_synth_N"/>
</dbReference>
<keyword evidence="11" id="KW-1185">Reference proteome</keyword>
<dbReference type="Gene3D" id="1.10.1240.100">
    <property type="match status" value="2"/>
</dbReference>
<evidence type="ECO:0000256" key="4">
    <source>
        <dbReference type="ARBA" id="ARBA00022490"/>
    </source>
</evidence>
<feature type="domain" description="Ketosynthase family 3 (KS3)" evidence="9">
    <location>
        <begin position="2699"/>
        <end position="3122"/>
    </location>
</feature>
<evidence type="ECO:0000256" key="3">
    <source>
        <dbReference type="ARBA" id="ARBA00022450"/>
    </source>
</evidence>
<feature type="domain" description="Carrier" evidence="8">
    <location>
        <begin position="5"/>
        <end position="79"/>
    </location>
</feature>
<evidence type="ECO:0000313" key="10">
    <source>
        <dbReference type="EMBL" id="MDW2800658.1"/>
    </source>
</evidence>
<dbReference type="Proteomes" id="UP001276854">
    <property type="component" value="Unassembled WGS sequence"/>
</dbReference>
<dbReference type="SMART" id="SM00822">
    <property type="entry name" value="PKS_KR"/>
    <property type="match status" value="1"/>
</dbReference>
<feature type="domain" description="Ketosynthase family 3 (KS3)" evidence="9">
    <location>
        <begin position="182"/>
        <end position="594"/>
    </location>
</feature>
<dbReference type="InterPro" id="IPR018201">
    <property type="entry name" value="Ketoacyl_synth_AS"/>
</dbReference>
<dbReference type="InterPro" id="IPR049490">
    <property type="entry name" value="C883_1060-like_KR_N"/>
</dbReference>
<evidence type="ECO:0000256" key="6">
    <source>
        <dbReference type="ARBA" id="ARBA00022679"/>
    </source>
</evidence>
<keyword evidence="7" id="KW-0677">Repeat</keyword>
<dbReference type="PROSITE" id="PS00012">
    <property type="entry name" value="PHOSPHOPANTETHEINE"/>
    <property type="match status" value="2"/>
</dbReference>
<evidence type="ECO:0000259" key="9">
    <source>
        <dbReference type="PROSITE" id="PS52004"/>
    </source>
</evidence>
<dbReference type="Pfam" id="PF08659">
    <property type="entry name" value="KR"/>
    <property type="match status" value="1"/>
</dbReference>
<feature type="domain" description="Carrier" evidence="8">
    <location>
        <begin position="1328"/>
        <end position="1404"/>
    </location>
</feature>
<gene>
    <name evidence="10" type="ORF">RZO55_24110</name>
</gene>
<evidence type="ECO:0000313" key="11">
    <source>
        <dbReference type="Proteomes" id="UP001276854"/>
    </source>
</evidence>
<dbReference type="InterPro" id="IPR006162">
    <property type="entry name" value="Ppantetheine_attach_site"/>
</dbReference>
<dbReference type="PANTHER" id="PTHR43775:SF37">
    <property type="entry name" value="SI:DKEY-61P9.11"/>
    <property type="match status" value="1"/>
</dbReference>
<accession>A0ABU4GSP5</accession>
<dbReference type="Gene3D" id="1.10.1200.10">
    <property type="entry name" value="ACP-like"/>
    <property type="match status" value="4"/>
</dbReference>
<feature type="domain" description="Ketosynthase family 3 (KS3)" evidence="9">
    <location>
        <begin position="894"/>
        <end position="1310"/>
    </location>
</feature>
<dbReference type="Pfam" id="PF16197">
    <property type="entry name" value="KAsynt_C_assoc"/>
    <property type="match status" value="1"/>
</dbReference>
<keyword evidence="6" id="KW-0808">Transferase</keyword>
<feature type="domain" description="Ketosynthase family 3 (KS3)" evidence="9">
    <location>
        <begin position="1421"/>
        <end position="1847"/>
    </location>
</feature>
<dbReference type="Gene3D" id="3.40.50.720">
    <property type="entry name" value="NAD(P)-binding Rossmann-like Domain"/>
    <property type="match status" value="1"/>
</dbReference>
<dbReference type="PANTHER" id="PTHR43775">
    <property type="entry name" value="FATTY ACID SYNTHASE"/>
    <property type="match status" value="1"/>
</dbReference>
<name>A0ABU4GSP5_9CLOT</name>
<dbReference type="Pfam" id="PF22621">
    <property type="entry name" value="CurL-like_PKS_C"/>
    <property type="match status" value="1"/>
</dbReference>
<dbReference type="InterPro" id="IPR032821">
    <property type="entry name" value="PKS_assoc"/>
</dbReference>
<dbReference type="InterPro" id="IPR036291">
    <property type="entry name" value="NAD(P)-bd_dom_sf"/>
</dbReference>
<dbReference type="InterPro" id="IPR036736">
    <property type="entry name" value="ACP-like_sf"/>
</dbReference>
<dbReference type="InterPro" id="IPR054514">
    <property type="entry name" value="RhiE-like_linker"/>
</dbReference>
<comment type="pathway">
    <text evidence="2">Antibiotic biosynthesis.</text>
</comment>